<dbReference type="Proteomes" id="UP001224433">
    <property type="component" value="Chromosome"/>
</dbReference>
<evidence type="ECO:0000313" key="2">
    <source>
        <dbReference type="EMBL" id="WLQ62122.1"/>
    </source>
</evidence>
<protein>
    <submittedName>
        <fullName evidence="2">Uncharacterized protein</fullName>
    </submittedName>
</protein>
<organism evidence="2 3">
    <name type="scientific">Streptomyces glycanivorans</name>
    <dbReference type="NCBI Taxonomy" id="3033808"/>
    <lineage>
        <taxon>Bacteria</taxon>
        <taxon>Bacillati</taxon>
        <taxon>Actinomycetota</taxon>
        <taxon>Actinomycetes</taxon>
        <taxon>Kitasatosporales</taxon>
        <taxon>Streptomycetaceae</taxon>
        <taxon>Streptomyces</taxon>
    </lineage>
</organism>
<dbReference type="EMBL" id="CP120983">
    <property type="protein sequence ID" value="WLQ62122.1"/>
    <property type="molecule type" value="Genomic_DNA"/>
</dbReference>
<proteinExistence type="predicted"/>
<evidence type="ECO:0000256" key="1">
    <source>
        <dbReference type="SAM" id="MobiDB-lite"/>
    </source>
</evidence>
<feature type="region of interest" description="Disordered" evidence="1">
    <location>
        <begin position="1"/>
        <end position="20"/>
    </location>
</feature>
<evidence type="ECO:0000313" key="3">
    <source>
        <dbReference type="Proteomes" id="UP001224433"/>
    </source>
</evidence>
<dbReference type="RefSeq" id="WP_306102607.1">
    <property type="nucleotide sequence ID" value="NZ_CP120983.1"/>
</dbReference>
<name>A0ABY9J2P5_9ACTN</name>
<keyword evidence="3" id="KW-1185">Reference proteome</keyword>
<accession>A0ABY9J2P5</accession>
<sequence>MDRPPARPPTATGQDTGGVRTARTHLLQPGDAQDQRGQHPAGTRRWVTSLTCKQRYVWIIDHYTLP</sequence>
<reference evidence="2 3" key="1">
    <citation type="submission" date="2023-03" db="EMBL/GenBank/DDBJ databases">
        <title>Isolation and description of six Streptomyces strains from soil environments, able to metabolize different microbial glucans.</title>
        <authorList>
            <person name="Widen T."/>
            <person name="Larsbrink J."/>
        </authorList>
    </citation>
    <scope>NUCLEOTIDE SEQUENCE [LARGE SCALE GENOMIC DNA]</scope>
    <source>
        <strain evidence="2 3">Alt3</strain>
    </source>
</reference>
<gene>
    <name evidence="2" type="ORF">P8A20_00305</name>
</gene>